<dbReference type="InterPro" id="IPR036390">
    <property type="entry name" value="WH_DNA-bd_sf"/>
</dbReference>
<dbReference type="PROSITE" id="PS50949">
    <property type="entry name" value="HTH_GNTR"/>
    <property type="match status" value="1"/>
</dbReference>
<accession>A0ABV3X9R7</accession>
<proteinExistence type="predicted"/>
<evidence type="ECO:0000313" key="6">
    <source>
        <dbReference type="EMBL" id="MEX5717293.1"/>
    </source>
</evidence>
<dbReference type="InterPro" id="IPR008920">
    <property type="entry name" value="TF_FadR/GntR_C"/>
</dbReference>
<gene>
    <name evidence="6" type="ORF">ABQ292_02790</name>
</gene>
<dbReference type="InterPro" id="IPR011711">
    <property type="entry name" value="GntR_C"/>
</dbReference>
<evidence type="ECO:0000313" key="7">
    <source>
        <dbReference type="Proteomes" id="UP001560045"/>
    </source>
</evidence>
<dbReference type="PANTHER" id="PTHR43537:SF24">
    <property type="entry name" value="GLUCONATE OPERON TRANSCRIPTIONAL REPRESSOR"/>
    <property type="match status" value="1"/>
</dbReference>
<dbReference type="Gene3D" id="1.10.10.10">
    <property type="entry name" value="Winged helix-like DNA-binding domain superfamily/Winged helix DNA-binding domain"/>
    <property type="match status" value="1"/>
</dbReference>
<organism evidence="6 7">
    <name type="scientific">Geodermatophilus maliterrae</name>
    <dbReference type="NCBI Taxonomy" id="3162531"/>
    <lineage>
        <taxon>Bacteria</taxon>
        <taxon>Bacillati</taxon>
        <taxon>Actinomycetota</taxon>
        <taxon>Actinomycetes</taxon>
        <taxon>Geodermatophilales</taxon>
        <taxon>Geodermatophilaceae</taxon>
        <taxon>Geodermatophilus</taxon>
    </lineage>
</organism>
<feature type="domain" description="HTH gntR-type" evidence="5">
    <location>
        <begin position="302"/>
        <end position="369"/>
    </location>
</feature>
<reference evidence="6 7" key="1">
    <citation type="submission" date="2024-06" db="EMBL/GenBank/DDBJ databases">
        <title>Draft genome sequence of Geodermatophilus badlandi, a novel member of the Geodermatophilaceae isolated from badland sedimentary rocks in the Red desert, Wyoming, USA.</title>
        <authorList>
            <person name="Ben Tekaya S."/>
            <person name="Nouioui I."/>
            <person name="Flores G.M."/>
            <person name="Shaal M.N."/>
            <person name="Bredoire F."/>
            <person name="Basile F."/>
            <person name="Van Diepen L."/>
            <person name="Ward N.L."/>
        </authorList>
    </citation>
    <scope>NUCLEOTIDE SEQUENCE [LARGE SCALE GENOMIC DNA]</scope>
    <source>
        <strain evidence="6 7">WL48A</strain>
    </source>
</reference>
<dbReference type="SUPFAM" id="SSF48295">
    <property type="entry name" value="TrpR-like"/>
    <property type="match status" value="1"/>
</dbReference>
<dbReference type="SMART" id="SM00345">
    <property type="entry name" value="HTH_GNTR"/>
    <property type="match status" value="1"/>
</dbReference>
<dbReference type="InterPro" id="IPR010921">
    <property type="entry name" value="Trp_repressor/repl_initiator"/>
</dbReference>
<keyword evidence="1" id="KW-0805">Transcription regulation</keyword>
<dbReference type="Pfam" id="PF07729">
    <property type="entry name" value="FCD"/>
    <property type="match status" value="1"/>
</dbReference>
<dbReference type="Pfam" id="PF13384">
    <property type="entry name" value="HTH_23"/>
    <property type="match status" value="1"/>
</dbReference>
<evidence type="ECO:0000259" key="5">
    <source>
        <dbReference type="PROSITE" id="PS50949"/>
    </source>
</evidence>
<dbReference type="SMART" id="SM00895">
    <property type="entry name" value="FCD"/>
    <property type="match status" value="1"/>
</dbReference>
<sequence>MSDPQLEDLSRDVDEAVRRRARLVQDVLSSGPARAAREHGVTRQTAAKWAQRYRTGGAAQLSRPAGRRRTTQELRRAALTAPLWMPTTKWSTRSIADALGVSQSFVARAWEAMRSGTALSDDLTGAMTGRQPAVLGLLVTSEHAVLAFQLTPVTRREDPAPPARVGPAVQRVLRTVLASDLVRREVPATRPADVTPFWDEVLDAADPDATLMAIGSDAAPMPAEVSVQGVCRDVGEWLALFPLFVEWGPLLSPAAALQLENELRTWARTPRRAFTWVRPTTPAGESRGPAARAAVRHLGPERALADEIVVTIRQGIAEGRLAAGDRVTERYLAGRLRTTRAQVRTAMRLLERDGLLTITTGHAAVVPVLTTNDVVETYAARRALGTLVIRAAVRWSPQERQSVEDALDALERCASTGDAHRTGEADIAFQNALAEASGLVRIAPMLEILADHLRMFIAVMGLDYAYPIDAMLRDDRAIFEAIDAGDGEVAAERWRVKIDEAATYMLGQLSAGRSRPTGRS</sequence>
<dbReference type="EMBL" id="JBFNXQ010000005">
    <property type="protein sequence ID" value="MEX5717293.1"/>
    <property type="molecule type" value="Genomic_DNA"/>
</dbReference>
<dbReference type="PANTHER" id="PTHR43537">
    <property type="entry name" value="TRANSCRIPTIONAL REGULATOR, GNTR FAMILY"/>
    <property type="match status" value="1"/>
</dbReference>
<dbReference type="RefSeq" id="WP_369202988.1">
    <property type="nucleotide sequence ID" value="NZ_JBFNXQ010000005.1"/>
</dbReference>
<comment type="caution">
    <text evidence="6">The sequence shown here is derived from an EMBL/GenBank/DDBJ whole genome shotgun (WGS) entry which is preliminary data.</text>
</comment>
<keyword evidence="7" id="KW-1185">Reference proteome</keyword>
<dbReference type="InterPro" id="IPR036388">
    <property type="entry name" value="WH-like_DNA-bd_sf"/>
</dbReference>
<dbReference type="Proteomes" id="UP001560045">
    <property type="component" value="Unassembled WGS sequence"/>
</dbReference>
<keyword evidence="2" id="KW-0238">DNA-binding</keyword>
<evidence type="ECO:0000256" key="2">
    <source>
        <dbReference type="ARBA" id="ARBA00023125"/>
    </source>
</evidence>
<dbReference type="Pfam" id="PF00392">
    <property type="entry name" value="GntR"/>
    <property type="match status" value="1"/>
</dbReference>
<dbReference type="InterPro" id="IPR000524">
    <property type="entry name" value="Tscrpt_reg_HTH_GntR"/>
</dbReference>
<name>A0ABV3X9R7_9ACTN</name>
<evidence type="ECO:0000256" key="4">
    <source>
        <dbReference type="SAM" id="MobiDB-lite"/>
    </source>
</evidence>
<dbReference type="Gene3D" id="1.20.120.530">
    <property type="entry name" value="GntR ligand-binding domain-like"/>
    <property type="match status" value="1"/>
</dbReference>
<evidence type="ECO:0000256" key="3">
    <source>
        <dbReference type="ARBA" id="ARBA00023163"/>
    </source>
</evidence>
<dbReference type="SUPFAM" id="SSF48008">
    <property type="entry name" value="GntR ligand-binding domain-like"/>
    <property type="match status" value="1"/>
</dbReference>
<protein>
    <submittedName>
        <fullName evidence="6">FCD domain-containing protein</fullName>
    </submittedName>
</protein>
<dbReference type="SUPFAM" id="SSF46785">
    <property type="entry name" value="Winged helix' DNA-binding domain"/>
    <property type="match status" value="1"/>
</dbReference>
<evidence type="ECO:0000256" key="1">
    <source>
        <dbReference type="ARBA" id="ARBA00023015"/>
    </source>
</evidence>
<feature type="region of interest" description="Disordered" evidence="4">
    <location>
        <begin position="34"/>
        <end position="70"/>
    </location>
</feature>
<keyword evidence="3" id="KW-0804">Transcription</keyword>